<evidence type="ECO:0000256" key="4">
    <source>
        <dbReference type="ARBA" id="ARBA00022679"/>
    </source>
</evidence>
<evidence type="ECO:0000256" key="10">
    <source>
        <dbReference type="HAMAP-Rule" id="MF_00239"/>
    </source>
</evidence>
<comment type="caution">
    <text evidence="11">The sequence shown here is derived from an EMBL/GenBank/DDBJ whole genome shotgun (WGS) entry which is preliminary data.</text>
</comment>
<evidence type="ECO:0000256" key="1">
    <source>
        <dbReference type="ARBA" id="ARBA00004496"/>
    </source>
</evidence>
<comment type="catalytic activity">
    <reaction evidence="8 10">
        <text>dCMP + ATP = dCDP + ADP</text>
        <dbReference type="Rhea" id="RHEA:25094"/>
        <dbReference type="ChEBI" id="CHEBI:30616"/>
        <dbReference type="ChEBI" id="CHEBI:57566"/>
        <dbReference type="ChEBI" id="CHEBI:58593"/>
        <dbReference type="ChEBI" id="CHEBI:456216"/>
        <dbReference type="EC" id="2.7.4.25"/>
    </reaction>
</comment>
<dbReference type="NCBIfam" id="TIGR02173">
    <property type="entry name" value="cyt_kin_arch"/>
    <property type="match status" value="1"/>
</dbReference>
<evidence type="ECO:0000256" key="2">
    <source>
        <dbReference type="ARBA" id="ARBA00011005"/>
    </source>
</evidence>
<dbReference type="CDD" id="cd02020">
    <property type="entry name" value="CMPK"/>
    <property type="match status" value="1"/>
</dbReference>
<dbReference type="GO" id="GO:0005524">
    <property type="term" value="F:ATP binding"/>
    <property type="evidence" value="ECO:0007669"/>
    <property type="project" value="UniProtKB-UniRule"/>
</dbReference>
<dbReference type="InterPro" id="IPR027417">
    <property type="entry name" value="P-loop_NTPase"/>
</dbReference>
<gene>
    <name evidence="10" type="primary">cmk</name>
    <name evidence="11" type="ORF">B9Q02_00960</name>
</gene>
<dbReference type="EMBL" id="NEXD01000002">
    <property type="protein sequence ID" value="PSN86766.1"/>
    <property type="molecule type" value="Genomic_DNA"/>
</dbReference>
<comment type="similarity">
    <text evidence="2 10">Belongs to the cytidylate kinase family. Type 2 subfamily.</text>
</comment>
<keyword evidence="3 10" id="KW-0963">Cytoplasm</keyword>
<organism evidence="11 12">
    <name type="scientific">Candidatus Marsarchaeota G1 archaeon BE_D</name>
    <dbReference type="NCBI Taxonomy" id="1978156"/>
    <lineage>
        <taxon>Archaea</taxon>
        <taxon>Candidatus Marsarchaeota</taxon>
        <taxon>Candidatus Marsarchaeota group 1</taxon>
    </lineage>
</organism>
<keyword evidence="5 10" id="KW-0547">Nucleotide-binding</keyword>
<dbReference type="HAMAP" id="MF_00239">
    <property type="entry name" value="Cytidyl_kinase_type2"/>
    <property type="match status" value="1"/>
</dbReference>
<evidence type="ECO:0000256" key="6">
    <source>
        <dbReference type="ARBA" id="ARBA00022777"/>
    </source>
</evidence>
<dbReference type="Pfam" id="PF13189">
    <property type="entry name" value="Cytidylate_kin2"/>
    <property type="match status" value="1"/>
</dbReference>
<dbReference type="GO" id="GO:0036431">
    <property type="term" value="F:dCMP kinase activity"/>
    <property type="evidence" value="ECO:0007669"/>
    <property type="project" value="InterPro"/>
</dbReference>
<dbReference type="GO" id="GO:0006220">
    <property type="term" value="P:pyrimidine nucleotide metabolic process"/>
    <property type="evidence" value="ECO:0007669"/>
    <property type="project" value="UniProtKB-UniRule"/>
</dbReference>
<proteinExistence type="inferred from homology"/>
<evidence type="ECO:0000256" key="9">
    <source>
        <dbReference type="ARBA" id="ARBA00048478"/>
    </source>
</evidence>
<dbReference type="AlphaFoldDB" id="A0A2R6AK61"/>
<evidence type="ECO:0000256" key="3">
    <source>
        <dbReference type="ARBA" id="ARBA00022490"/>
    </source>
</evidence>
<keyword evidence="7 10" id="KW-0067">ATP-binding</keyword>
<evidence type="ECO:0000313" key="11">
    <source>
        <dbReference type="EMBL" id="PSN86766.1"/>
    </source>
</evidence>
<dbReference type="InterPro" id="IPR011994">
    <property type="entry name" value="Cytidylate_kinase_dom"/>
</dbReference>
<dbReference type="InterPro" id="IPR011892">
    <property type="entry name" value="Cyt_kin_arch"/>
</dbReference>
<dbReference type="SUPFAM" id="SSF52540">
    <property type="entry name" value="P-loop containing nucleoside triphosphate hydrolases"/>
    <property type="match status" value="1"/>
</dbReference>
<evidence type="ECO:0000256" key="5">
    <source>
        <dbReference type="ARBA" id="ARBA00022741"/>
    </source>
</evidence>
<dbReference type="GO" id="GO:0036430">
    <property type="term" value="F:CMP kinase activity"/>
    <property type="evidence" value="ECO:0007669"/>
    <property type="project" value="RHEA"/>
</dbReference>
<evidence type="ECO:0000256" key="8">
    <source>
        <dbReference type="ARBA" id="ARBA00047615"/>
    </source>
</evidence>
<dbReference type="EC" id="2.7.4.25" evidence="10"/>
<comment type="subcellular location">
    <subcellularLocation>
        <location evidence="1 10">Cytoplasm</location>
    </subcellularLocation>
</comment>
<sequence>MVVITVSGPPGSGKSTVAIRLANELGLRHVSAGQIFRKLAADKGLDLLQLSLIAEKDHTIDKEVDSITLEEAKKGNVVLEGHITGWVVPQADLKIYLNAPLTIRAQRIAMRESIPFLKALEQTRIREMSEKMRYREIYGYNLDCLNNFDLVLDTSKWELKPMLDLIVMAVKGSLLFLRGENTLRK</sequence>
<evidence type="ECO:0000313" key="12">
    <source>
        <dbReference type="Proteomes" id="UP000240569"/>
    </source>
</evidence>
<dbReference type="Proteomes" id="UP000240569">
    <property type="component" value="Unassembled WGS sequence"/>
</dbReference>
<name>A0A2R6AK61_9ARCH</name>
<dbReference type="GO" id="GO:0005737">
    <property type="term" value="C:cytoplasm"/>
    <property type="evidence" value="ECO:0007669"/>
    <property type="project" value="UniProtKB-SubCell"/>
</dbReference>
<feature type="binding site" evidence="10">
    <location>
        <begin position="8"/>
        <end position="16"/>
    </location>
    <ligand>
        <name>ATP</name>
        <dbReference type="ChEBI" id="CHEBI:30616"/>
    </ligand>
</feature>
<evidence type="ECO:0000256" key="7">
    <source>
        <dbReference type="ARBA" id="ARBA00022840"/>
    </source>
</evidence>
<reference evidence="11 12" key="1">
    <citation type="submission" date="2017-04" db="EMBL/GenBank/DDBJ databases">
        <title>Novel microbial lineages endemic to geothermal iron-oxide mats fill important gaps in the evolutionary history of Archaea.</title>
        <authorList>
            <person name="Jay Z.J."/>
            <person name="Beam J.P."/>
            <person name="Dlakic M."/>
            <person name="Rusch D.B."/>
            <person name="Kozubal M.A."/>
            <person name="Inskeep W.P."/>
        </authorList>
    </citation>
    <scope>NUCLEOTIDE SEQUENCE [LARGE SCALE GENOMIC DNA]</scope>
    <source>
        <strain evidence="11">BE_D</strain>
    </source>
</reference>
<dbReference type="Gene3D" id="3.40.50.300">
    <property type="entry name" value="P-loop containing nucleotide triphosphate hydrolases"/>
    <property type="match status" value="1"/>
</dbReference>
<comment type="catalytic activity">
    <reaction evidence="9 10">
        <text>CMP + ATP = CDP + ADP</text>
        <dbReference type="Rhea" id="RHEA:11600"/>
        <dbReference type="ChEBI" id="CHEBI:30616"/>
        <dbReference type="ChEBI" id="CHEBI:58069"/>
        <dbReference type="ChEBI" id="CHEBI:60377"/>
        <dbReference type="ChEBI" id="CHEBI:456216"/>
        <dbReference type="EC" id="2.7.4.25"/>
    </reaction>
</comment>
<keyword evidence="6 10" id="KW-0418">Kinase</keyword>
<keyword evidence="4 10" id="KW-0808">Transferase</keyword>
<protein>
    <recommendedName>
        <fullName evidence="10">Cytidylate kinase</fullName>
        <shortName evidence="10">CK</shortName>
        <ecNumber evidence="10">2.7.4.25</ecNumber>
    </recommendedName>
    <alternativeName>
        <fullName evidence="10">Cytidine monophosphate kinase</fullName>
        <shortName evidence="10">CMP kinase</shortName>
    </alternativeName>
</protein>
<accession>A0A2R6AK61</accession>